<feature type="domain" description="Thymidylate kinase-like" evidence="13">
    <location>
        <begin position="13"/>
        <end position="203"/>
    </location>
</feature>
<dbReference type="HAMAP" id="MF_00165">
    <property type="entry name" value="Thymidylate_kinase"/>
    <property type="match status" value="1"/>
</dbReference>
<evidence type="ECO:0000256" key="6">
    <source>
        <dbReference type="ARBA" id="ARBA00022741"/>
    </source>
</evidence>
<dbReference type="Pfam" id="PF02223">
    <property type="entry name" value="Thymidylate_kin"/>
    <property type="match status" value="1"/>
</dbReference>
<dbReference type="CDD" id="cd01672">
    <property type="entry name" value="TMPK"/>
    <property type="match status" value="1"/>
</dbReference>
<name>A0A1Z1FAX6_9SPHN</name>
<dbReference type="InterPro" id="IPR018094">
    <property type="entry name" value="Thymidylate_kinase"/>
</dbReference>
<dbReference type="Gene3D" id="3.40.50.300">
    <property type="entry name" value="P-loop containing nucleotide triphosphate hydrolases"/>
    <property type="match status" value="1"/>
</dbReference>
<dbReference type="PANTHER" id="PTHR10344:SF4">
    <property type="entry name" value="UMP-CMP KINASE 2, MITOCHONDRIAL"/>
    <property type="match status" value="1"/>
</dbReference>
<dbReference type="GO" id="GO:0006235">
    <property type="term" value="P:dTTP biosynthetic process"/>
    <property type="evidence" value="ECO:0007669"/>
    <property type="project" value="UniProtKB-UniRule"/>
</dbReference>
<dbReference type="AlphaFoldDB" id="A0A1Z1FAX6"/>
<evidence type="ECO:0000256" key="7">
    <source>
        <dbReference type="ARBA" id="ARBA00022777"/>
    </source>
</evidence>
<dbReference type="InterPro" id="IPR018095">
    <property type="entry name" value="Thymidylate_kin_CS"/>
</dbReference>
<protein>
    <recommendedName>
        <fullName evidence="3 12">Thymidylate kinase</fullName>
        <ecNumber evidence="2 12">2.7.4.9</ecNumber>
    </recommendedName>
    <alternativeName>
        <fullName evidence="9 12">dTMP kinase</fullName>
    </alternativeName>
</protein>
<sequence length="214" mass="22379">MTQGESRGRFIAFEGGEGAGKSTQARLLAQALRGRGLDVVTTREPGGTLGAEALRALLLDHALNWGPRAEALLFAAARSDHVEQLIEPALASGRWVVCDRFVDSSRAYQGGAGGIGDDDVLALHAIGSGGLLPDLTIMIELDPAAATARAMARDGDAADRIGAKADEYHAAVRDRFALLADQSPGRFARIDGHGSAGDVHDRIMQSLAPMLDSA</sequence>
<comment type="similarity">
    <text evidence="1 12">Belongs to the thymidylate kinase family.</text>
</comment>
<dbReference type="GO" id="GO:0006233">
    <property type="term" value="P:dTDP biosynthetic process"/>
    <property type="evidence" value="ECO:0007669"/>
    <property type="project" value="InterPro"/>
</dbReference>
<dbReference type="KEGG" id="cman:A9D14_06530"/>
<gene>
    <name evidence="12" type="primary">tmk</name>
    <name evidence="14" type="ORF">A9D14_06530</name>
</gene>
<dbReference type="OrthoDB" id="9774907at2"/>
<evidence type="ECO:0000256" key="2">
    <source>
        <dbReference type="ARBA" id="ARBA00012980"/>
    </source>
</evidence>
<keyword evidence="4 12" id="KW-0808">Transferase</keyword>
<dbReference type="FunFam" id="3.40.50.300:FF:000225">
    <property type="entry name" value="Thymidylate kinase"/>
    <property type="match status" value="1"/>
</dbReference>
<evidence type="ECO:0000256" key="10">
    <source>
        <dbReference type="ARBA" id="ARBA00048743"/>
    </source>
</evidence>
<organism evidence="14 15">
    <name type="scientific">Croceicoccus marinus</name>
    <dbReference type="NCBI Taxonomy" id="450378"/>
    <lineage>
        <taxon>Bacteria</taxon>
        <taxon>Pseudomonadati</taxon>
        <taxon>Pseudomonadota</taxon>
        <taxon>Alphaproteobacteria</taxon>
        <taxon>Sphingomonadales</taxon>
        <taxon>Erythrobacteraceae</taxon>
        <taxon>Croceicoccus</taxon>
    </lineage>
</organism>
<evidence type="ECO:0000313" key="14">
    <source>
        <dbReference type="EMBL" id="ARU15904.1"/>
    </source>
</evidence>
<dbReference type="PANTHER" id="PTHR10344">
    <property type="entry name" value="THYMIDYLATE KINASE"/>
    <property type="match status" value="1"/>
</dbReference>
<keyword evidence="7 12" id="KW-0418">Kinase</keyword>
<dbReference type="Proteomes" id="UP000195807">
    <property type="component" value="Chromosome"/>
</dbReference>
<dbReference type="EMBL" id="CP019602">
    <property type="protein sequence ID" value="ARU15904.1"/>
    <property type="molecule type" value="Genomic_DNA"/>
</dbReference>
<keyword evidence="15" id="KW-1185">Reference proteome</keyword>
<keyword evidence="8 12" id="KW-0067">ATP-binding</keyword>
<evidence type="ECO:0000256" key="4">
    <source>
        <dbReference type="ARBA" id="ARBA00022679"/>
    </source>
</evidence>
<dbReference type="NCBIfam" id="TIGR00041">
    <property type="entry name" value="DTMP_kinase"/>
    <property type="match status" value="1"/>
</dbReference>
<dbReference type="RefSeq" id="WP_066844224.1">
    <property type="nucleotide sequence ID" value="NZ_CP019602.1"/>
</dbReference>
<keyword evidence="5 12" id="KW-0545">Nucleotide biosynthesis</keyword>
<dbReference type="GO" id="GO:0006227">
    <property type="term" value="P:dUDP biosynthetic process"/>
    <property type="evidence" value="ECO:0007669"/>
    <property type="project" value="TreeGrafter"/>
</dbReference>
<evidence type="ECO:0000256" key="3">
    <source>
        <dbReference type="ARBA" id="ARBA00017144"/>
    </source>
</evidence>
<dbReference type="GO" id="GO:0005829">
    <property type="term" value="C:cytosol"/>
    <property type="evidence" value="ECO:0007669"/>
    <property type="project" value="TreeGrafter"/>
</dbReference>
<evidence type="ECO:0000256" key="11">
    <source>
        <dbReference type="ARBA" id="ARBA00057735"/>
    </source>
</evidence>
<comment type="function">
    <text evidence="11 12">Phosphorylation of dTMP to form dTDP in both de novo and salvage pathways of dTTP synthesis.</text>
</comment>
<evidence type="ECO:0000256" key="1">
    <source>
        <dbReference type="ARBA" id="ARBA00009776"/>
    </source>
</evidence>
<dbReference type="STRING" id="450378.GCA_001661675_01310"/>
<comment type="catalytic activity">
    <reaction evidence="10 12">
        <text>dTMP + ATP = dTDP + ADP</text>
        <dbReference type="Rhea" id="RHEA:13517"/>
        <dbReference type="ChEBI" id="CHEBI:30616"/>
        <dbReference type="ChEBI" id="CHEBI:58369"/>
        <dbReference type="ChEBI" id="CHEBI:63528"/>
        <dbReference type="ChEBI" id="CHEBI:456216"/>
        <dbReference type="EC" id="2.7.4.9"/>
    </reaction>
</comment>
<keyword evidence="6 12" id="KW-0547">Nucleotide-binding</keyword>
<evidence type="ECO:0000256" key="5">
    <source>
        <dbReference type="ARBA" id="ARBA00022727"/>
    </source>
</evidence>
<reference evidence="14 15" key="1">
    <citation type="submission" date="2017-01" db="EMBL/GenBank/DDBJ databases">
        <title>Complete genome sequence of esterase-producing bacterium Croceicoccus marinus E4A9.</title>
        <authorList>
            <person name="Wu Y.-H."/>
            <person name="Cheng H."/>
            <person name="Xu L."/>
            <person name="Huo Y.-Y."/>
            <person name="Wang C.-S."/>
            <person name="Xu X.-W."/>
        </authorList>
    </citation>
    <scope>NUCLEOTIDE SEQUENCE [LARGE SCALE GENOMIC DNA]</scope>
    <source>
        <strain evidence="14 15">E4A9</strain>
    </source>
</reference>
<proteinExistence type="inferred from homology"/>
<evidence type="ECO:0000259" key="13">
    <source>
        <dbReference type="Pfam" id="PF02223"/>
    </source>
</evidence>
<evidence type="ECO:0000256" key="9">
    <source>
        <dbReference type="ARBA" id="ARBA00029962"/>
    </source>
</evidence>
<dbReference type="EC" id="2.7.4.9" evidence="2 12"/>
<dbReference type="PROSITE" id="PS01331">
    <property type="entry name" value="THYMIDYLATE_KINASE"/>
    <property type="match status" value="1"/>
</dbReference>
<evidence type="ECO:0000256" key="12">
    <source>
        <dbReference type="HAMAP-Rule" id="MF_00165"/>
    </source>
</evidence>
<dbReference type="InterPro" id="IPR039430">
    <property type="entry name" value="Thymidylate_kin-like_dom"/>
</dbReference>
<dbReference type="SUPFAM" id="SSF52540">
    <property type="entry name" value="P-loop containing nucleoside triphosphate hydrolases"/>
    <property type="match status" value="1"/>
</dbReference>
<dbReference type="GO" id="GO:0004798">
    <property type="term" value="F:dTMP kinase activity"/>
    <property type="evidence" value="ECO:0007669"/>
    <property type="project" value="UniProtKB-UniRule"/>
</dbReference>
<dbReference type="InterPro" id="IPR027417">
    <property type="entry name" value="P-loop_NTPase"/>
</dbReference>
<dbReference type="GO" id="GO:0005524">
    <property type="term" value="F:ATP binding"/>
    <property type="evidence" value="ECO:0007669"/>
    <property type="project" value="UniProtKB-UniRule"/>
</dbReference>
<evidence type="ECO:0000313" key="15">
    <source>
        <dbReference type="Proteomes" id="UP000195807"/>
    </source>
</evidence>
<accession>A0A1Z1FAX6</accession>
<evidence type="ECO:0000256" key="8">
    <source>
        <dbReference type="ARBA" id="ARBA00022840"/>
    </source>
</evidence>
<feature type="binding site" evidence="12">
    <location>
        <begin position="15"/>
        <end position="22"/>
    </location>
    <ligand>
        <name>ATP</name>
        <dbReference type="ChEBI" id="CHEBI:30616"/>
    </ligand>
</feature>